<comment type="caution">
    <text evidence="4">The sequence shown here is derived from an EMBL/GenBank/DDBJ whole genome shotgun (WGS) entry which is preliminary data.</text>
</comment>
<evidence type="ECO:0000256" key="2">
    <source>
        <dbReference type="SAM" id="Phobius"/>
    </source>
</evidence>
<keyword evidence="2" id="KW-1133">Transmembrane helix</keyword>
<accession>A0ABR3ZKT8</accession>
<evidence type="ECO:0000256" key="1">
    <source>
        <dbReference type="SAM" id="MobiDB-lite"/>
    </source>
</evidence>
<feature type="chain" id="PRO_5045517132" evidence="3">
    <location>
        <begin position="21"/>
        <end position="448"/>
    </location>
</feature>
<keyword evidence="5" id="KW-1185">Reference proteome</keyword>
<keyword evidence="3" id="KW-0732">Signal</keyword>
<feature type="region of interest" description="Disordered" evidence="1">
    <location>
        <begin position="188"/>
        <end position="240"/>
    </location>
</feature>
<dbReference type="EMBL" id="JAWDJO010000010">
    <property type="protein sequence ID" value="KAL1900797.1"/>
    <property type="molecule type" value="Genomic_DNA"/>
</dbReference>
<feature type="compositionally biased region" description="Basic residues" evidence="1">
    <location>
        <begin position="333"/>
        <end position="354"/>
    </location>
</feature>
<feature type="region of interest" description="Disordered" evidence="1">
    <location>
        <begin position="260"/>
        <end position="354"/>
    </location>
</feature>
<evidence type="ECO:0000313" key="4">
    <source>
        <dbReference type="EMBL" id="KAL1900797.1"/>
    </source>
</evidence>
<sequence>MTPALALAVTAAFGVQAASSLPSAVHHIGIDITLIPDPTATSIPGKPLSDSHISITGPISLSAVDLGISGSRNAYHAAQLNVGDQGIVISFDDSHVGSAAPIRKTISPMLDGLCSASATNAAGNGGDDGPCAKKSSEIEIEAARAVLGAENHPVTVFTLRLSKLDDKQVEPPMYAQFAFDGAKSGSLIFLSDAPPTPKDEDEGSDEDNHNHEYDHNHDQSHGSHRHMHHHGHHHRPPPPGECDELRCRVADFFRAFSPFSAGGPPDTGYEAFDVDSPGPHMHHGPPGEPGIGMRPPGDFHHGHHHGHGAQPDNAGEDGPDDNDGDVPPPPPPPHHHGHHHGHHHHHHGHHHGHGPHPPFALFIINAFFSSIGFVFTMRLAANHFTSYMSKRKNTSTPVLDSNDNAQADHHAVLLSSPSHTAFKETSSLLRNAAPPPVYIEKENIDAKQ</sequence>
<proteinExistence type="predicted"/>
<name>A0ABR3ZKT8_9PEZI</name>
<keyword evidence="2" id="KW-0472">Membrane</keyword>
<evidence type="ECO:0000256" key="3">
    <source>
        <dbReference type="SAM" id="SignalP"/>
    </source>
</evidence>
<feature type="signal peptide" evidence="3">
    <location>
        <begin position="1"/>
        <end position="20"/>
    </location>
</feature>
<feature type="compositionally biased region" description="Basic residues" evidence="1">
    <location>
        <begin position="222"/>
        <end position="236"/>
    </location>
</feature>
<protein>
    <submittedName>
        <fullName evidence="4">Uncharacterized protein</fullName>
    </submittedName>
</protein>
<organism evidence="4 5">
    <name type="scientific">Ceratocystis pirilliformis</name>
    <dbReference type="NCBI Taxonomy" id="259994"/>
    <lineage>
        <taxon>Eukaryota</taxon>
        <taxon>Fungi</taxon>
        <taxon>Dikarya</taxon>
        <taxon>Ascomycota</taxon>
        <taxon>Pezizomycotina</taxon>
        <taxon>Sordariomycetes</taxon>
        <taxon>Hypocreomycetidae</taxon>
        <taxon>Microascales</taxon>
        <taxon>Ceratocystidaceae</taxon>
        <taxon>Ceratocystis</taxon>
    </lineage>
</organism>
<feature type="compositionally biased region" description="Acidic residues" evidence="1">
    <location>
        <begin position="314"/>
        <end position="324"/>
    </location>
</feature>
<dbReference type="Proteomes" id="UP001583280">
    <property type="component" value="Unassembled WGS sequence"/>
</dbReference>
<keyword evidence="2" id="KW-0812">Transmembrane</keyword>
<feature type="transmembrane region" description="Helical" evidence="2">
    <location>
        <begin position="359"/>
        <end position="381"/>
    </location>
</feature>
<reference evidence="4 5" key="1">
    <citation type="journal article" date="2024" name="IMA Fungus">
        <title>IMA Genome - F19 : A genome assembly and annotation guide to empower mycologists, including annotated draft genome sequences of Ceratocystis pirilliformis, Diaporthe australafricana, Fusarium ophioides, Paecilomyces lecythidis, and Sporothrix stenoceras.</title>
        <authorList>
            <person name="Aylward J."/>
            <person name="Wilson A.M."/>
            <person name="Visagie C.M."/>
            <person name="Spraker J."/>
            <person name="Barnes I."/>
            <person name="Buitendag C."/>
            <person name="Ceriani C."/>
            <person name="Del Mar Angel L."/>
            <person name="du Plessis D."/>
            <person name="Fuchs T."/>
            <person name="Gasser K."/>
            <person name="Kramer D."/>
            <person name="Li W."/>
            <person name="Munsamy K."/>
            <person name="Piso A."/>
            <person name="Price J.L."/>
            <person name="Sonnekus B."/>
            <person name="Thomas C."/>
            <person name="van der Nest A."/>
            <person name="van Dijk A."/>
            <person name="van Heerden A."/>
            <person name="van Vuuren N."/>
            <person name="Yilmaz N."/>
            <person name="Duong T.A."/>
            <person name="van der Merwe N.A."/>
            <person name="Wingfield M.J."/>
            <person name="Wingfield B.D."/>
        </authorList>
    </citation>
    <scope>NUCLEOTIDE SEQUENCE [LARGE SCALE GENOMIC DNA]</scope>
    <source>
        <strain evidence="4 5">CMW 12675</strain>
    </source>
</reference>
<gene>
    <name evidence="4" type="ORF">Cpir12675_000811</name>
</gene>
<feature type="compositionally biased region" description="Basic and acidic residues" evidence="1">
    <location>
        <begin position="206"/>
        <end position="221"/>
    </location>
</feature>
<evidence type="ECO:0000313" key="5">
    <source>
        <dbReference type="Proteomes" id="UP001583280"/>
    </source>
</evidence>